<comment type="caution">
    <text evidence="20">The sequence shown here is derived from an EMBL/GenBank/DDBJ whole genome shotgun (WGS) entry which is preliminary data.</text>
</comment>
<feature type="region of interest" description="Disordered" evidence="17">
    <location>
        <begin position="309"/>
        <end position="374"/>
    </location>
</feature>
<evidence type="ECO:0000256" key="2">
    <source>
        <dbReference type="ARBA" id="ARBA00010527"/>
    </source>
</evidence>
<gene>
    <name evidence="20" type="ORF">Air01nite_23360</name>
</gene>
<evidence type="ECO:0000256" key="14">
    <source>
        <dbReference type="ARBA" id="ARBA00033245"/>
    </source>
</evidence>
<comment type="function">
    <text evidence="11">Required for the insertion and/or proper folding and/or complex formation of integral membrane proteins into the membrane. Involved in integration of membrane proteins that insert both dependently and independently of the Sec translocase complex, as well as at least some lipoproteins. Aids folding of multispanning membrane proteins.</text>
</comment>
<evidence type="ECO:0000256" key="9">
    <source>
        <dbReference type="ARBA" id="ARBA00023136"/>
    </source>
</evidence>
<dbReference type="NCBIfam" id="TIGR03592">
    <property type="entry name" value="yidC_oxa1_cterm"/>
    <property type="match status" value="1"/>
</dbReference>
<evidence type="ECO:0000313" key="20">
    <source>
        <dbReference type="EMBL" id="GIF56241.1"/>
    </source>
</evidence>
<comment type="subunit">
    <text evidence="12">Interacts with the Sec translocase complex via SecD. Specifically interacts with transmembrane segments of nascent integral membrane proteins during membrane integration.</text>
</comment>
<name>A0ABQ4C0D5_9ACTN</name>
<dbReference type="Pfam" id="PF02096">
    <property type="entry name" value="60KD_IMP"/>
    <property type="match status" value="1"/>
</dbReference>
<evidence type="ECO:0000256" key="15">
    <source>
        <dbReference type="ARBA" id="ARBA00033342"/>
    </source>
</evidence>
<dbReference type="InterPro" id="IPR001708">
    <property type="entry name" value="YidC/ALB3/OXA1/COX18"/>
</dbReference>
<evidence type="ECO:0000256" key="3">
    <source>
        <dbReference type="ARBA" id="ARBA00015325"/>
    </source>
</evidence>
<protein>
    <recommendedName>
        <fullName evidence="3">Membrane protein insertase YidC</fullName>
    </recommendedName>
    <alternativeName>
        <fullName evidence="15">Foldase YidC</fullName>
    </alternativeName>
    <alternativeName>
        <fullName evidence="14">Membrane integrase YidC</fullName>
    </alternativeName>
    <alternativeName>
        <fullName evidence="13">Membrane protein YidC</fullName>
    </alternativeName>
</protein>
<dbReference type="InterPro" id="IPR047196">
    <property type="entry name" value="YidC_ALB_C"/>
</dbReference>
<dbReference type="PANTHER" id="PTHR12428:SF65">
    <property type="entry name" value="CYTOCHROME C OXIDASE ASSEMBLY PROTEIN COX18, MITOCHONDRIAL"/>
    <property type="match status" value="1"/>
</dbReference>
<evidence type="ECO:0000256" key="8">
    <source>
        <dbReference type="ARBA" id="ARBA00022989"/>
    </source>
</evidence>
<evidence type="ECO:0000256" key="7">
    <source>
        <dbReference type="ARBA" id="ARBA00022927"/>
    </source>
</evidence>
<feature type="domain" description="Membrane insertase YidC/Oxa/ALB C-terminal" evidence="19">
    <location>
        <begin position="40"/>
        <end position="258"/>
    </location>
</feature>
<evidence type="ECO:0000256" key="17">
    <source>
        <dbReference type="SAM" id="MobiDB-lite"/>
    </source>
</evidence>
<evidence type="ECO:0000256" key="6">
    <source>
        <dbReference type="ARBA" id="ARBA00022692"/>
    </source>
</evidence>
<comment type="similarity">
    <text evidence="2">Belongs to the OXA1/ALB3/YidC family. Type 1 subfamily.</text>
</comment>
<dbReference type="PANTHER" id="PTHR12428">
    <property type="entry name" value="OXA1"/>
    <property type="match status" value="1"/>
</dbReference>
<keyword evidence="4" id="KW-0813">Transport</keyword>
<feature type="transmembrane region" description="Helical" evidence="18">
    <location>
        <begin position="105"/>
        <end position="126"/>
    </location>
</feature>
<reference evidence="20 21" key="1">
    <citation type="submission" date="2021-01" db="EMBL/GenBank/DDBJ databases">
        <title>Whole genome shotgun sequence of Asanoa iriomotensis NBRC 100142.</title>
        <authorList>
            <person name="Komaki H."/>
            <person name="Tamura T."/>
        </authorList>
    </citation>
    <scope>NUCLEOTIDE SEQUENCE [LARGE SCALE GENOMIC DNA]</scope>
    <source>
        <strain evidence="20 21">NBRC 100142</strain>
    </source>
</reference>
<keyword evidence="10" id="KW-0143">Chaperone</keyword>
<evidence type="ECO:0000256" key="5">
    <source>
        <dbReference type="ARBA" id="ARBA00022475"/>
    </source>
</evidence>
<accession>A0ABQ4C0D5</accession>
<organism evidence="20 21">
    <name type="scientific">Asanoa iriomotensis</name>
    <dbReference type="NCBI Taxonomy" id="234613"/>
    <lineage>
        <taxon>Bacteria</taxon>
        <taxon>Bacillati</taxon>
        <taxon>Actinomycetota</taxon>
        <taxon>Actinomycetes</taxon>
        <taxon>Micromonosporales</taxon>
        <taxon>Micromonosporaceae</taxon>
        <taxon>Asanoa</taxon>
    </lineage>
</organism>
<evidence type="ECO:0000256" key="10">
    <source>
        <dbReference type="ARBA" id="ARBA00023186"/>
    </source>
</evidence>
<evidence type="ECO:0000256" key="4">
    <source>
        <dbReference type="ARBA" id="ARBA00022448"/>
    </source>
</evidence>
<feature type="transmembrane region" description="Helical" evidence="18">
    <location>
        <begin position="38"/>
        <end position="60"/>
    </location>
</feature>
<evidence type="ECO:0000256" key="13">
    <source>
        <dbReference type="ARBA" id="ARBA00031538"/>
    </source>
</evidence>
<feature type="transmembrane region" description="Helical" evidence="18">
    <location>
        <begin position="220"/>
        <end position="245"/>
    </location>
</feature>
<keyword evidence="9 18" id="KW-0472">Membrane</keyword>
<evidence type="ECO:0000256" key="16">
    <source>
        <dbReference type="RuleBase" id="RU003945"/>
    </source>
</evidence>
<keyword evidence="8 18" id="KW-1133">Transmembrane helix</keyword>
<feature type="compositionally biased region" description="Low complexity" evidence="17">
    <location>
        <begin position="309"/>
        <end position="323"/>
    </location>
</feature>
<evidence type="ECO:0000256" key="11">
    <source>
        <dbReference type="ARBA" id="ARBA00025034"/>
    </source>
</evidence>
<feature type="transmembrane region" description="Helical" evidence="18">
    <location>
        <begin position="182"/>
        <end position="199"/>
    </location>
</feature>
<evidence type="ECO:0000313" key="21">
    <source>
        <dbReference type="Proteomes" id="UP000624325"/>
    </source>
</evidence>
<evidence type="ECO:0000256" key="18">
    <source>
        <dbReference type="SAM" id="Phobius"/>
    </source>
</evidence>
<dbReference type="Proteomes" id="UP000624325">
    <property type="component" value="Unassembled WGS sequence"/>
</dbReference>
<keyword evidence="5" id="KW-1003">Cell membrane</keyword>
<evidence type="ECO:0000256" key="12">
    <source>
        <dbReference type="ARBA" id="ARBA00026028"/>
    </source>
</evidence>
<dbReference type="EMBL" id="BONC01000013">
    <property type="protein sequence ID" value="GIF56241.1"/>
    <property type="molecule type" value="Genomic_DNA"/>
</dbReference>
<feature type="transmembrane region" description="Helical" evidence="18">
    <location>
        <begin position="7"/>
        <end position="26"/>
    </location>
</feature>
<feature type="compositionally biased region" description="Basic residues" evidence="17">
    <location>
        <begin position="365"/>
        <end position="374"/>
    </location>
</feature>
<keyword evidence="7" id="KW-0653">Protein transport</keyword>
<proteinExistence type="inferred from homology"/>
<keyword evidence="21" id="KW-1185">Reference proteome</keyword>
<sequence length="374" mass="41074">MHISLDWIYWAISWILLRWHGVWDAIGVPDKAVLGTNWSWILSIFFLVVTVRVVLFPIFVKQIKSQRAMQSLQPKVKELQEKHKGDRETLQKEIMELYRTEKANPLMGCLPMFLQIPVFLGLFHVLKRLNPNNQAKELYGWTAQQFDSASHATLFTAPISGRFGSSATELAALDASVTTVKIIAALLVVVMIATTYLTSRQMILKTGWAEDPQQRMLQRLMLYGIPASLLISGAIFPIGVIIYWVTNNLFTLGQQQWVLRKFPPPKVSTAATVNRYSEAGEKARAAAAARESQPQQKSGGLLSRITEAAKSAAAPQAGAAPKAVGKSSSRDAAKSNGKQPEAKGAVDGKALAPKPGAKPVNPKKAGGRRPAKRK</sequence>
<dbReference type="CDD" id="cd20070">
    <property type="entry name" value="5TM_YidC_Alb3"/>
    <property type="match status" value="1"/>
</dbReference>
<keyword evidence="6 16" id="KW-0812">Transmembrane</keyword>
<comment type="subcellular location">
    <subcellularLocation>
        <location evidence="1">Cell membrane</location>
        <topology evidence="1">Multi-pass membrane protein</topology>
    </subcellularLocation>
    <subcellularLocation>
        <location evidence="16">Membrane</location>
        <topology evidence="16">Multi-pass membrane protein</topology>
    </subcellularLocation>
</comment>
<dbReference type="InterPro" id="IPR028055">
    <property type="entry name" value="YidC/Oxa/ALB_C"/>
</dbReference>
<evidence type="ECO:0000256" key="1">
    <source>
        <dbReference type="ARBA" id="ARBA00004651"/>
    </source>
</evidence>
<evidence type="ECO:0000259" key="19">
    <source>
        <dbReference type="Pfam" id="PF02096"/>
    </source>
</evidence>